<feature type="domain" description="G-protein coupled receptors family 1 profile" evidence="11">
    <location>
        <begin position="80"/>
        <end position="357"/>
    </location>
</feature>
<evidence type="ECO:0000256" key="5">
    <source>
        <dbReference type="ARBA" id="ARBA00022989"/>
    </source>
</evidence>
<keyword evidence="8" id="KW-0807">Transducer</keyword>
<dbReference type="Gene3D" id="1.20.1070.10">
    <property type="entry name" value="Rhodopsin 7-helix transmembrane proteins"/>
    <property type="match status" value="1"/>
</dbReference>
<feature type="transmembrane region" description="Helical" evidence="10">
    <location>
        <begin position="232"/>
        <end position="261"/>
    </location>
</feature>
<reference evidence="12 13" key="1">
    <citation type="submission" date="2024-08" db="EMBL/GenBank/DDBJ databases">
        <authorList>
            <person name="Cucini C."/>
            <person name="Frati F."/>
        </authorList>
    </citation>
    <scope>NUCLEOTIDE SEQUENCE [LARGE SCALE GENOMIC DNA]</scope>
</reference>
<dbReference type="InterPro" id="IPR017452">
    <property type="entry name" value="GPCR_Rhodpsn_7TM"/>
</dbReference>
<evidence type="ECO:0000256" key="3">
    <source>
        <dbReference type="ARBA" id="ARBA00022475"/>
    </source>
</evidence>
<evidence type="ECO:0000259" key="11">
    <source>
        <dbReference type="PROSITE" id="PS50262"/>
    </source>
</evidence>
<sequence>MDSNLETDLRIVASLDLQAIEFSTNISSLSEIDVNGEVTLSHLFKKFKAIGIIEIFKSMSINSRNCVIAYVIMFLIGAPGNLYVFLSVGYQLWKRRMARASRIKVLIWHLALADLFVTFVVIPIEVFWRLTIQWYGGDTLCKLIQFFRAFGLYLSSMVIICISMDRFFAIVFPLKSYGGMKRVRNMLCTAWTFSIVFATPQILVFSVQSHPLYPTFLLCTNSHYFPTLNRQILYNLVSLAMMYFAPLLVIIITYAVVFYTISSKSREQQRQNKELHRSSNYLRRSCDASQIMRARNKTMWVSMLIVTVFVLCWTPYVVMTLWYMFDFETAEKLVDPRIKEALFVTAVSNSCLNPIIYGNYMNKFFRCIFLGSCPQVLGNPSSMVVTSTAPATLSRTHHHYAMNSSVTKGIPGRKLSGKSPHNNHPI</sequence>
<evidence type="ECO:0000256" key="4">
    <source>
        <dbReference type="ARBA" id="ARBA00022692"/>
    </source>
</evidence>
<evidence type="ECO:0000256" key="2">
    <source>
        <dbReference type="ARBA" id="ARBA00010663"/>
    </source>
</evidence>
<evidence type="ECO:0000313" key="13">
    <source>
        <dbReference type="Proteomes" id="UP001642540"/>
    </source>
</evidence>
<dbReference type="PANTHER" id="PTHR24241:SF59">
    <property type="entry name" value="ADIPOKINETIC HORMONE RECEPTOR, ISOFORM C"/>
    <property type="match status" value="1"/>
</dbReference>
<dbReference type="Pfam" id="PF00001">
    <property type="entry name" value="7tm_1"/>
    <property type="match status" value="1"/>
</dbReference>
<evidence type="ECO:0000256" key="1">
    <source>
        <dbReference type="ARBA" id="ARBA00004651"/>
    </source>
</evidence>
<keyword evidence="8" id="KW-0297">G-protein coupled receptor</keyword>
<feature type="transmembrane region" description="Helical" evidence="10">
    <location>
        <begin position="150"/>
        <end position="174"/>
    </location>
</feature>
<dbReference type="PRINTS" id="PR00237">
    <property type="entry name" value="GPCRRHODOPSN"/>
</dbReference>
<evidence type="ECO:0000256" key="8">
    <source>
        <dbReference type="RuleBase" id="RU000688"/>
    </source>
</evidence>
<evidence type="ECO:0000256" key="6">
    <source>
        <dbReference type="ARBA" id="ARBA00023136"/>
    </source>
</evidence>
<comment type="similarity">
    <text evidence="2 8">Belongs to the G-protein coupled receptor 1 family.</text>
</comment>
<keyword evidence="13" id="KW-1185">Reference proteome</keyword>
<keyword evidence="5 10" id="KW-1133">Transmembrane helix</keyword>
<proteinExistence type="inferred from homology"/>
<evidence type="ECO:0000256" key="7">
    <source>
        <dbReference type="ARBA" id="ARBA00023170"/>
    </source>
</evidence>
<feature type="region of interest" description="Disordered" evidence="9">
    <location>
        <begin position="406"/>
        <end position="426"/>
    </location>
</feature>
<comment type="subcellular location">
    <subcellularLocation>
        <location evidence="1">Cell membrane</location>
        <topology evidence="1">Multi-pass membrane protein</topology>
    </subcellularLocation>
</comment>
<evidence type="ECO:0000313" key="12">
    <source>
        <dbReference type="EMBL" id="CAL8092285.1"/>
    </source>
</evidence>
<comment type="caution">
    <text evidence="12">The sequence shown here is derived from an EMBL/GenBank/DDBJ whole genome shotgun (WGS) entry which is preliminary data.</text>
</comment>
<keyword evidence="4 8" id="KW-0812">Transmembrane</keyword>
<dbReference type="Proteomes" id="UP001642540">
    <property type="component" value="Unassembled WGS sequence"/>
</dbReference>
<protein>
    <recommendedName>
        <fullName evidence="11">G-protein coupled receptors family 1 profile domain-containing protein</fullName>
    </recommendedName>
</protein>
<dbReference type="PROSITE" id="PS00237">
    <property type="entry name" value="G_PROTEIN_RECEP_F1_1"/>
    <property type="match status" value="1"/>
</dbReference>
<feature type="transmembrane region" description="Helical" evidence="10">
    <location>
        <begin position="186"/>
        <end position="207"/>
    </location>
</feature>
<dbReference type="InterPro" id="IPR000276">
    <property type="entry name" value="GPCR_Rhodpsn"/>
</dbReference>
<feature type="transmembrane region" description="Helical" evidence="10">
    <location>
        <begin position="105"/>
        <end position="130"/>
    </location>
</feature>
<gene>
    <name evidence="12" type="ORF">ODALV1_LOCUS8168</name>
</gene>
<keyword evidence="6 10" id="KW-0472">Membrane</keyword>
<organism evidence="12 13">
    <name type="scientific">Orchesella dallaii</name>
    <dbReference type="NCBI Taxonomy" id="48710"/>
    <lineage>
        <taxon>Eukaryota</taxon>
        <taxon>Metazoa</taxon>
        <taxon>Ecdysozoa</taxon>
        <taxon>Arthropoda</taxon>
        <taxon>Hexapoda</taxon>
        <taxon>Collembola</taxon>
        <taxon>Entomobryomorpha</taxon>
        <taxon>Entomobryoidea</taxon>
        <taxon>Orchesellidae</taxon>
        <taxon>Orchesellinae</taxon>
        <taxon>Orchesella</taxon>
    </lineage>
</organism>
<dbReference type="PANTHER" id="PTHR24241">
    <property type="entry name" value="NEUROPEPTIDE RECEPTOR-RELATED G-PROTEIN COUPLED RECEPTOR"/>
    <property type="match status" value="1"/>
</dbReference>
<dbReference type="EMBL" id="CAXLJM020000025">
    <property type="protein sequence ID" value="CAL8092285.1"/>
    <property type="molecule type" value="Genomic_DNA"/>
</dbReference>
<name>A0ABP1QDW1_9HEXA</name>
<evidence type="ECO:0000256" key="9">
    <source>
        <dbReference type="SAM" id="MobiDB-lite"/>
    </source>
</evidence>
<evidence type="ECO:0000256" key="10">
    <source>
        <dbReference type="SAM" id="Phobius"/>
    </source>
</evidence>
<keyword evidence="7 8" id="KW-0675">Receptor</keyword>
<accession>A0ABP1QDW1</accession>
<feature type="transmembrane region" description="Helical" evidence="10">
    <location>
        <begin position="67"/>
        <end position="93"/>
    </location>
</feature>
<feature type="transmembrane region" description="Helical" evidence="10">
    <location>
        <begin position="300"/>
        <end position="325"/>
    </location>
</feature>
<keyword evidence="3" id="KW-1003">Cell membrane</keyword>
<dbReference type="PROSITE" id="PS50262">
    <property type="entry name" value="G_PROTEIN_RECEP_F1_2"/>
    <property type="match status" value="1"/>
</dbReference>
<dbReference type="SUPFAM" id="SSF81321">
    <property type="entry name" value="Family A G protein-coupled receptor-like"/>
    <property type="match status" value="1"/>
</dbReference>